<feature type="region of interest" description="Disordered" evidence="2">
    <location>
        <begin position="378"/>
        <end position="459"/>
    </location>
</feature>
<feature type="compositionally biased region" description="Low complexity" evidence="2">
    <location>
        <begin position="245"/>
        <end position="258"/>
    </location>
</feature>
<dbReference type="Pfam" id="PF01156">
    <property type="entry name" value="IU_nuc_hydro"/>
    <property type="match status" value="1"/>
</dbReference>
<evidence type="ECO:0000256" key="2">
    <source>
        <dbReference type="SAM" id="MobiDB-lite"/>
    </source>
</evidence>
<evidence type="ECO:0000259" key="3">
    <source>
        <dbReference type="Pfam" id="PF01156"/>
    </source>
</evidence>
<gene>
    <name evidence="4" type="ORF">PCOR1329_LOCUS69553</name>
</gene>
<dbReference type="Gene3D" id="2.40.50.140">
    <property type="entry name" value="Nucleic acid-binding proteins"/>
    <property type="match status" value="1"/>
</dbReference>
<feature type="compositionally biased region" description="Basic and acidic residues" evidence="2">
    <location>
        <begin position="766"/>
        <end position="788"/>
    </location>
</feature>
<accession>A0ABN9WQ73</accession>
<feature type="region of interest" description="Disordered" evidence="2">
    <location>
        <begin position="211"/>
        <end position="258"/>
    </location>
</feature>
<feature type="domain" description="Inosine/uridine-preferring nucleoside hydrolase" evidence="3">
    <location>
        <begin position="463"/>
        <end position="754"/>
    </location>
</feature>
<dbReference type="Proteomes" id="UP001189429">
    <property type="component" value="Unassembled WGS sequence"/>
</dbReference>
<feature type="region of interest" description="Disordered" evidence="2">
    <location>
        <begin position="758"/>
        <end position="816"/>
    </location>
</feature>
<evidence type="ECO:0000313" key="5">
    <source>
        <dbReference type="Proteomes" id="UP001189429"/>
    </source>
</evidence>
<feature type="compositionally biased region" description="Low complexity" evidence="2">
    <location>
        <begin position="411"/>
        <end position="442"/>
    </location>
</feature>
<organism evidence="4 5">
    <name type="scientific">Prorocentrum cordatum</name>
    <dbReference type="NCBI Taxonomy" id="2364126"/>
    <lineage>
        <taxon>Eukaryota</taxon>
        <taxon>Sar</taxon>
        <taxon>Alveolata</taxon>
        <taxon>Dinophyceae</taxon>
        <taxon>Prorocentrales</taxon>
        <taxon>Prorocentraceae</taxon>
        <taxon>Prorocentrum</taxon>
    </lineage>
</organism>
<comment type="caution">
    <text evidence="4">The sequence shown here is derived from an EMBL/GenBank/DDBJ whole genome shotgun (WGS) entry which is preliminary data.</text>
</comment>
<reference evidence="4" key="1">
    <citation type="submission" date="2023-10" db="EMBL/GenBank/DDBJ databases">
        <authorList>
            <person name="Chen Y."/>
            <person name="Shah S."/>
            <person name="Dougan E. K."/>
            <person name="Thang M."/>
            <person name="Chan C."/>
        </authorList>
    </citation>
    <scope>NUCLEOTIDE SEQUENCE [LARGE SCALE GENOMIC DNA]</scope>
</reference>
<proteinExistence type="inferred from homology"/>
<evidence type="ECO:0000313" key="4">
    <source>
        <dbReference type="EMBL" id="CAK0888841.1"/>
    </source>
</evidence>
<feature type="compositionally biased region" description="Low complexity" evidence="2">
    <location>
        <begin position="212"/>
        <end position="228"/>
    </location>
</feature>
<sequence length="816" mass="86067">MRKTETASAVRAGNAGVTVVGRSAQHGMAPAVLLGGRFYTTGKRYAYADFGGGRISGEKMLTTALREFAEELFAQEEEEAIASANAVGPTVEDYLVCGRPFVHNGYAMFVVPAEAIVAAFGLPAANEGFSAIDVLVCSAQRNAELTSVALVGVDELLRGASKDGWVSPLTVKNLDQGQRPADRIELRGLMVGGDGSVKTVGGALLSFARETSAQPRRGPAAASAGAKAKLPETVAAQPTPRRWGRAAGSNAARAEGAQAKIRAEDPLRPSAHGAHPQYIVAEVLSASRTKRRKQGPLLCELRTGASTVFAVTRYENVEAGMLIILAPEGSEVNGKEVEKAKARVAGAWTSAIICGPVEMCWPGDASQAIVLSASYTAGDSAPAAPGAGEGDADMPEDGAPEPHPPEKARPKQAAPAPAAPEPAEQGPEEASGAERGARQGSRQARRREPSGREGKGAAGDAYVFDMETGDPDDVLTLLLLCAHPGVDLRAVTITPGTCEQVALVRWILQRVGLAHVRLGAQRWPEGAGKELRCLGGSFYGSFGRAHAGPPECERADEVLLECCGGDVTLLTGGPLHNLGDVLRLPGFHLGRWVAQGGFAGEGVVPEQQQLDKFRGLRVCSTWNFCGNIPAARAALASTAIGKKVCVSKNVCHATVYDYDWHRALEAAAAAEAHVDANSRRESALRMMHRVMDGYLRQKPGGKKLHDPLALAVALDEDVCELAEVRLFCEKGRWGSYLSSGSNTWISVAHDAEKFRQTLLGRTMKPQKSEGRSGGEGKQTRGQAEHGSGEEVQGSRRVGMGSMRQQPSDLEGGNLAR</sequence>
<dbReference type="InterPro" id="IPR012340">
    <property type="entry name" value="NA-bd_OB-fold"/>
</dbReference>
<dbReference type="InterPro" id="IPR001910">
    <property type="entry name" value="Inosine/uridine_hydrolase_dom"/>
</dbReference>
<dbReference type="InterPro" id="IPR036452">
    <property type="entry name" value="Ribo_hydro-like"/>
</dbReference>
<evidence type="ECO:0000256" key="1">
    <source>
        <dbReference type="ARBA" id="ARBA00009176"/>
    </source>
</evidence>
<comment type="similarity">
    <text evidence="1">Belongs to the IUNH family.</text>
</comment>
<feature type="compositionally biased region" description="Basic and acidic residues" evidence="2">
    <location>
        <begin position="446"/>
        <end position="455"/>
    </location>
</feature>
<dbReference type="Gene3D" id="3.90.245.10">
    <property type="entry name" value="Ribonucleoside hydrolase-like"/>
    <property type="match status" value="1"/>
</dbReference>
<keyword evidence="5" id="KW-1185">Reference proteome</keyword>
<dbReference type="EMBL" id="CAUYUJ010019138">
    <property type="protein sequence ID" value="CAK0888841.1"/>
    <property type="molecule type" value="Genomic_DNA"/>
</dbReference>
<protein>
    <recommendedName>
        <fullName evidence="3">Inosine/uridine-preferring nucleoside hydrolase domain-containing protein</fullName>
    </recommendedName>
</protein>
<feature type="compositionally biased region" description="Acidic residues" evidence="2">
    <location>
        <begin position="390"/>
        <end position="399"/>
    </location>
</feature>
<dbReference type="SUPFAM" id="SSF53590">
    <property type="entry name" value="Nucleoside hydrolase"/>
    <property type="match status" value="1"/>
</dbReference>
<name>A0ABN9WQ73_9DINO</name>